<dbReference type="Proteomes" id="UP000005837">
    <property type="component" value="Unassembled WGS sequence"/>
</dbReference>
<dbReference type="HOGENOM" id="CLU_3209129_0_0_4"/>
<dbReference type="AlphaFoldDB" id="C0DZ51"/>
<sequence length="44" mass="4889">IFSGSLKTAGKRQTLMPDEAQCFSHALKMKRLPENPNNHFSGSL</sequence>
<dbReference type="EMBL" id="ACEA01000060">
    <property type="protein sequence ID" value="EEG22755.1"/>
    <property type="molecule type" value="Genomic_DNA"/>
</dbReference>
<protein>
    <submittedName>
        <fullName evidence="1">Uncharacterized protein</fullName>
    </submittedName>
</protein>
<organism evidence="1 2">
    <name type="scientific">Eikenella corrodens ATCC 23834</name>
    <dbReference type="NCBI Taxonomy" id="546274"/>
    <lineage>
        <taxon>Bacteria</taxon>
        <taxon>Pseudomonadati</taxon>
        <taxon>Pseudomonadota</taxon>
        <taxon>Betaproteobacteria</taxon>
        <taxon>Neisseriales</taxon>
        <taxon>Neisseriaceae</taxon>
        <taxon>Eikenella</taxon>
    </lineage>
</organism>
<name>C0DZ51_EIKCO</name>
<evidence type="ECO:0000313" key="2">
    <source>
        <dbReference type="Proteomes" id="UP000005837"/>
    </source>
</evidence>
<gene>
    <name evidence="1" type="ORF">EIKCOROL_02669</name>
</gene>
<accession>C0DZ51</accession>
<proteinExistence type="predicted"/>
<reference evidence="1 2" key="1">
    <citation type="submission" date="2009-01" db="EMBL/GenBank/DDBJ databases">
        <authorList>
            <person name="Fulton L."/>
            <person name="Clifton S."/>
            <person name="Chinwalla A.T."/>
            <person name="Mitreva M."/>
            <person name="Sodergren E."/>
            <person name="Weinstock G."/>
            <person name="Clifton S."/>
            <person name="Dooling D.J."/>
            <person name="Fulton B."/>
            <person name="Minx P."/>
            <person name="Pepin K.H."/>
            <person name="Johnson M."/>
            <person name="Bhonagiri V."/>
            <person name="Nash W.E."/>
            <person name="Mardis E.R."/>
            <person name="Wilson R.K."/>
        </authorList>
    </citation>
    <scope>NUCLEOTIDE SEQUENCE [LARGE SCALE GENOMIC DNA]</scope>
    <source>
        <strain evidence="1 2">ATCC 23834</strain>
    </source>
</reference>
<feature type="non-terminal residue" evidence="1">
    <location>
        <position position="1"/>
    </location>
</feature>
<evidence type="ECO:0000313" key="1">
    <source>
        <dbReference type="EMBL" id="EEG22755.1"/>
    </source>
</evidence>
<comment type="caution">
    <text evidence="1">The sequence shown here is derived from an EMBL/GenBank/DDBJ whole genome shotgun (WGS) entry which is preliminary data.</text>
</comment>